<name>A0A9W8G0M0_9FUNG</name>
<dbReference type="EMBL" id="JANBTW010000056">
    <property type="protein sequence ID" value="KAJ2674569.1"/>
    <property type="molecule type" value="Genomic_DNA"/>
</dbReference>
<protein>
    <recommendedName>
        <fullName evidence="4">Cell division cycle protein 123</fullName>
    </recommendedName>
</protein>
<dbReference type="AlphaFoldDB" id="A0A9W8G0M0"/>
<proteinExistence type="inferred from homology"/>
<reference evidence="2" key="1">
    <citation type="submission" date="2022-07" db="EMBL/GenBank/DDBJ databases">
        <title>Phylogenomic reconstructions and comparative analyses of Kickxellomycotina fungi.</title>
        <authorList>
            <person name="Reynolds N.K."/>
            <person name="Stajich J.E."/>
            <person name="Barry K."/>
            <person name="Grigoriev I.V."/>
            <person name="Crous P."/>
            <person name="Smith M.E."/>
        </authorList>
    </citation>
    <scope>NUCLEOTIDE SEQUENCE</scope>
    <source>
        <strain evidence="2">NRRL 3115</strain>
    </source>
</reference>
<dbReference type="GO" id="GO:0005737">
    <property type="term" value="C:cytoplasm"/>
    <property type="evidence" value="ECO:0007669"/>
    <property type="project" value="TreeGrafter"/>
</dbReference>
<dbReference type="Pfam" id="PF07065">
    <property type="entry name" value="D123"/>
    <property type="match status" value="1"/>
</dbReference>
<accession>A0A9W8G0M0</accession>
<comment type="caution">
    <text evidence="2">The sequence shown here is derived from an EMBL/GenBank/DDBJ whole genome shotgun (WGS) entry which is preliminary data.</text>
</comment>
<evidence type="ECO:0000313" key="3">
    <source>
        <dbReference type="Proteomes" id="UP001151518"/>
    </source>
</evidence>
<dbReference type="InterPro" id="IPR009772">
    <property type="entry name" value="CDC123"/>
</dbReference>
<gene>
    <name evidence="2" type="ORF">GGI25_004308</name>
</gene>
<dbReference type="PANTHER" id="PTHR15323:SF6">
    <property type="entry name" value="CELL DIVISION CYCLE PROTEIN 123 HOMOLOG"/>
    <property type="match status" value="1"/>
</dbReference>
<dbReference type="OrthoDB" id="360540at2759"/>
<comment type="similarity">
    <text evidence="1">Belongs to the CDC123 family.</text>
</comment>
<dbReference type="Proteomes" id="UP001151518">
    <property type="component" value="Unassembled WGS sequence"/>
</dbReference>
<evidence type="ECO:0008006" key="4">
    <source>
        <dbReference type="Google" id="ProtNLM"/>
    </source>
</evidence>
<evidence type="ECO:0000313" key="2">
    <source>
        <dbReference type="EMBL" id="KAJ2674569.1"/>
    </source>
</evidence>
<dbReference type="PANTHER" id="PTHR15323">
    <property type="entry name" value="D123 PROTEIN"/>
    <property type="match status" value="1"/>
</dbReference>
<evidence type="ECO:0000256" key="1">
    <source>
        <dbReference type="ARBA" id="ARBA00011047"/>
    </source>
</evidence>
<organism evidence="2 3">
    <name type="scientific">Coemansia spiralis</name>
    <dbReference type="NCBI Taxonomy" id="417178"/>
    <lineage>
        <taxon>Eukaryota</taxon>
        <taxon>Fungi</taxon>
        <taxon>Fungi incertae sedis</taxon>
        <taxon>Zoopagomycota</taxon>
        <taxon>Kickxellomycotina</taxon>
        <taxon>Kickxellomycetes</taxon>
        <taxon>Kickxellales</taxon>
        <taxon>Kickxellaceae</taxon>
        <taxon>Coemansia</taxon>
    </lineage>
</organism>
<sequence length="369" mass="42602">MSVDSQTMGALSSIVDAAAKSQQKEVAAQDDEDEHDISEIFPPLSREEVMNCTFSLWYPKLQEVTFKSEIIRPLDEKFLAYLLSDGVFLPDDEANPVFSGKFEEHGLSDDENAVKWSDTDNEDDNDVDIDIENTSTEIRKAIERLGGRVFPRMNWTSPRDAVHMTTSDSLKCTNPSQIYLLLKSSYNIASDIENGRYLPREQLGEFKPELVLRQWYNLIPSMEFRCFVKHRKIIAISQIDPHYYDFLEDMRSEILSKIGELFESHVCPSFPSTNYCFDAYIARTIDKTYVVDFEPWTHTVESILFDWEELLEAKGCETPDLRLFPNNVNTMSYFTRKHSMNRYPAEMTTASFQEAMAQLMQQTNAQAQK</sequence>